<keyword evidence="3" id="KW-0274">FAD</keyword>
<evidence type="ECO:0000256" key="2">
    <source>
        <dbReference type="ARBA" id="ARBA00022630"/>
    </source>
</evidence>
<evidence type="ECO:0000256" key="6">
    <source>
        <dbReference type="SAM" id="MobiDB-lite"/>
    </source>
</evidence>
<evidence type="ECO:0000256" key="1">
    <source>
        <dbReference type="ARBA" id="ARBA00007992"/>
    </source>
</evidence>
<dbReference type="AlphaFoldDB" id="A0A9Q8QQJ8"/>
<dbReference type="PANTHER" id="PTHR13789">
    <property type="entry name" value="MONOOXYGENASE"/>
    <property type="match status" value="1"/>
</dbReference>
<dbReference type="InterPro" id="IPR002938">
    <property type="entry name" value="FAD-bd"/>
</dbReference>
<sequence length="466" mass="49934">MIILIVGAGIAGLSLAIALGQAGHAVTLLDAAPSLAEIGAGIQMTPQAIKYLFALGLRDDILRASIAPRQMLIRDGLTGGVLGAVDVAAMEDSYGAPYVVVHRAVLHAILHRHAVRAGADILLDSTVARYDFAEGAVELTSGKTLTADLVVAADGINSTARAQLLGKDADPGSQPTGWAAFRMAAEVAKLQADPLTADIVDLRSGSSNFWIAPDVSVMTYLVKEATMLNLVLSHHDDIDTRNLSLEEHRAIVNDLFKTFEPRVQRMFELSRPSITNYPVYAVPPLPRWTHPSGRFVLLGDAAHAMAFYMSMGVSLAVEDAVALAAALESVDLPQRRTEQRSKPPEAQQQAPPPQQEALQRALGAFETVRKQRVAAVQEASLHGGNSLHVPSGEERDFLYESLSHSHEDGIWPVKEDGVQSPFVKYGSSGDRLGPGGITDRGTRDWCYGYDAVAEVITALKSTKGQN</sequence>
<evidence type="ECO:0000256" key="3">
    <source>
        <dbReference type="ARBA" id="ARBA00022827"/>
    </source>
</evidence>
<keyword evidence="9" id="KW-1185">Reference proteome</keyword>
<feature type="region of interest" description="Disordered" evidence="6">
    <location>
        <begin position="334"/>
        <end position="356"/>
    </location>
</feature>
<dbReference type="EC" id="1.14.13.1" evidence="8"/>
<dbReference type="InterPro" id="IPR050493">
    <property type="entry name" value="FAD-dep_Monooxygenase_BioMet"/>
</dbReference>
<evidence type="ECO:0000256" key="5">
    <source>
        <dbReference type="ARBA" id="ARBA00023033"/>
    </source>
</evidence>
<feature type="compositionally biased region" description="Basic and acidic residues" evidence="6">
    <location>
        <begin position="334"/>
        <end position="343"/>
    </location>
</feature>
<dbReference type="PANTHER" id="PTHR13789:SF306">
    <property type="entry name" value="HYDROXYLASE, PUTATIVE-RELATED"/>
    <property type="match status" value="1"/>
</dbReference>
<dbReference type="RefSeq" id="XP_047846430.1">
    <property type="nucleotide sequence ID" value="XM_047990423.1"/>
</dbReference>
<feature type="domain" description="FAD-binding" evidence="7">
    <location>
        <begin position="3"/>
        <end position="329"/>
    </location>
</feature>
<keyword evidence="4 8" id="KW-0560">Oxidoreductase</keyword>
<keyword evidence="5" id="KW-0503">Monooxygenase</keyword>
<dbReference type="OrthoDB" id="5428495at2759"/>
<dbReference type="KEGG" id="ptkz:JDV02_008792"/>
<evidence type="ECO:0000313" key="8">
    <source>
        <dbReference type="EMBL" id="UNI22949.1"/>
    </source>
</evidence>
<dbReference type="Gene3D" id="3.50.50.60">
    <property type="entry name" value="FAD/NAD(P)-binding domain"/>
    <property type="match status" value="1"/>
</dbReference>
<dbReference type="PRINTS" id="PR00420">
    <property type="entry name" value="RNGMNOXGNASE"/>
</dbReference>
<organism evidence="8 9">
    <name type="scientific">Purpureocillium takamizusanense</name>
    <dbReference type="NCBI Taxonomy" id="2060973"/>
    <lineage>
        <taxon>Eukaryota</taxon>
        <taxon>Fungi</taxon>
        <taxon>Dikarya</taxon>
        <taxon>Ascomycota</taxon>
        <taxon>Pezizomycotina</taxon>
        <taxon>Sordariomycetes</taxon>
        <taxon>Hypocreomycetidae</taxon>
        <taxon>Hypocreales</taxon>
        <taxon>Ophiocordycipitaceae</taxon>
        <taxon>Purpureocillium</taxon>
    </lineage>
</organism>
<name>A0A9Q8QQJ8_9HYPO</name>
<dbReference type="GO" id="GO:0071949">
    <property type="term" value="F:FAD binding"/>
    <property type="evidence" value="ECO:0007669"/>
    <property type="project" value="InterPro"/>
</dbReference>
<dbReference type="GeneID" id="72070737"/>
<gene>
    <name evidence="8" type="ORF">JDV02_008792</name>
</gene>
<evidence type="ECO:0000256" key="4">
    <source>
        <dbReference type="ARBA" id="ARBA00023002"/>
    </source>
</evidence>
<reference evidence="8" key="1">
    <citation type="submission" date="2021-11" db="EMBL/GenBank/DDBJ databases">
        <title>Purpureocillium_takamizusanense_genome.</title>
        <authorList>
            <person name="Nguyen N.-H."/>
        </authorList>
    </citation>
    <scope>NUCLEOTIDE SEQUENCE</scope>
    <source>
        <strain evidence="8">PT3</strain>
    </source>
</reference>
<dbReference type="InterPro" id="IPR036188">
    <property type="entry name" value="FAD/NAD-bd_sf"/>
</dbReference>
<dbReference type="EMBL" id="CP086362">
    <property type="protein sequence ID" value="UNI22949.1"/>
    <property type="molecule type" value="Genomic_DNA"/>
</dbReference>
<dbReference type="GO" id="GO:0018658">
    <property type="term" value="F:salicylate 1-monooxygenase activity"/>
    <property type="evidence" value="ECO:0007669"/>
    <property type="project" value="UniProtKB-EC"/>
</dbReference>
<accession>A0A9Q8QQJ8</accession>
<evidence type="ECO:0000313" key="9">
    <source>
        <dbReference type="Proteomes" id="UP000829364"/>
    </source>
</evidence>
<keyword evidence="2" id="KW-0285">Flavoprotein</keyword>
<comment type="similarity">
    <text evidence="1">Belongs to the paxM FAD-dependent monooxygenase family.</text>
</comment>
<evidence type="ECO:0000259" key="7">
    <source>
        <dbReference type="Pfam" id="PF01494"/>
    </source>
</evidence>
<proteinExistence type="inferred from homology"/>
<dbReference type="Proteomes" id="UP000829364">
    <property type="component" value="Chromosome 9"/>
</dbReference>
<protein>
    <submittedName>
        <fullName evidence="8">Salicylate 1-monooxygenase</fullName>
        <ecNumber evidence="8">1.14.13.1</ecNumber>
    </submittedName>
</protein>
<dbReference type="SUPFAM" id="SSF51905">
    <property type="entry name" value="FAD/NAD(P)-binding domain"/>
    <property type="match status" value="1"/>
</dbReference>
<dbReference type="Pfam" id="PF01494">
    <property type="entry name" value="FAD_binding_3"/>
    <property type="match status" value="1"/>
</dbReference>